<evidence type="ECO:0000313" key="7">
    <source>
        <dbReference type="EMBL" id="MBO8449955.1"/>
    </source>
</evidence>
<keyword evidence="3" id="KW-0378">Hydrolase</keyword>
<comment type="caution">
    <text evidence="7">The sequence shown here is derived from an EMBL/GenBank/DDBJ whole genome shotgun (WGS) entry which is preliminary data.</text>
</comment>
<dbReference type="InterPro" id="IPR029149">
    <property type="entry name" value="Creatin/AminoP/Spt16_N"/>
</dbReference>
<dbReference type="InterPro" id="IPR000994">
    <property type="entry name" value="Pept_M24"/>
</dbReference>
<keyword evidence="4" id="KW-0482">Metalloprotease</keyword>
<accession>A0A9D9HD96</accession>
<comment type="similarity">
    <text evidence="5">Belongs to the peptidase M24B family.</text>
</comment>
<keyword evidence="2 5" id="KW-0479">Metal-binding</keyword>
<evidence type="ECO:0000256" key="5">
    <source>
        <dbReference type="RuleBase" id="RU000590"/>
    </source>
</evidence>
<dbReference type="PROSITE" id="PS00491">
    <property type="entry name" value="PROLINE_PEPTIDASE"/>
    <property type="match status" value="1"/>
</dbReference>
<feature type="domain" description="Peptidase M24" evidence="6">
    <location>
        <begin position="154"/>
        <end position="362"/>
    </location>
</feature>
<reference evidence="7" key="1">
    <citation type="submission" date="2020-10" db="EMBL/GenBank/DDBJ databases">
        <authorList>
            <person name="Gilroy R."/>
        </authorList>
    </citation>
    <scope>NUCLEOTIDE SEQUENCE</scope>
    <source>
        <strain evidence="7">B3-4054</strain>
    </source>
</reference>
<evidence type="ECO:0000256" key="1">
    <source>
        <dbReference type="ARBA" id="ARBA00022670"/>
    </source>
</evidence>
<dbReference type="Gene3D" id="3.90.230.10">
    <property type="entry name" value="Creatinase/methionine aminopeptidase superfamily"/>
    <property type="match status" value="1"/>
</dbReference>
<dbReference type="SUPFAM" id="SSF53092">
    <property type="entry name" value="Creatinase/prolidase N-terminal domain"/>
    <property type="match status" value="1"/>
</dbReference>
<sequence length="376" mass="40521">MSAGVYKKRRAGFATWMARESIALVMFADSERQRSPSVRYFTGHPCDAVLFLTVTGESVLCPWDENLAARCADAEKIIPYTDFRMDPVEACKCVAVLLGTPARSNIEIPGTTSYPEFLSYVDALRDFDVICRTGGAGQALADMRMIKDGDEIAQIRKACGIADAIAAMIEKKVRAGQLKTETDVALFIEKEARKAGAEGTSFETLAAGASRSQMIHAFPASGSGVFGGPGLSILDFGVKYQGYASDKTLTFVSGSLTAPQEKMIAAVEKAYAESLPLYHPGKPVREAAQKADDVFSRIRCKMPHGLGHGIGLEIHEAPFVRSRLSGSDGTVFQPGMVVTLEPGLYSAKEGGVRLENDILITETGNEVLTDSRIVYL</sequence>
<protein>
    <submittedName>
        <fullName evidence="7">Aminopeptidase P family protein</fullName>
    </submittedName>
</protein>
<reference evidence="7" key="2">
    <citation type="journal article" date="2021" name="PeerJ">
        <title>Extensive microbial diversity within the chicken gut microbiome revealed by metagenomics and culture.</title>
        <authorList>
            <person name="Gilroy R."/>
            <person name="Ravi A."/>
            <person name="Getino M."/>
            <person name="Pursley I."/>
            <person name="Horton D.L."/>
            <person name="Alikhan N.F."/>
            <person name="Baker D."/>
            <person name="Gharbi K."/>
            <person name="Hall N."/>
            <person name="Watson M."/>
            <person name="Adriaenssens E.M."/>
            <person name="Foster-Nyarko E."/>
            <person name="Jarju S."/>
            <person name="Secka A."/>
            <person name="Antonio M."/>
            <person name="Oren A."/>
            <person name="Chaudhuri R.R."/>
            <person name="La Ragione R."/>
            <person name="Hildebrand F."/>
            <person name="Pallen M.J."/>
        </authorList>
    </citation>
    <scope>NUCLEOTIDE SEQUENCE</scope>
    <source>
        <strain evidence="7">B3-4054</strain>
    </source>
</reference>
<dbReference type="GO" id="GO:0008237">
    <property type="term" value="F:metallopeptidase activity"/>
    <property type="evidence" value="ECO:0007669"/>
    <property type="project" value="UniProtKB-KW"/>
</dbReference>
<dbReference type="PANTHER" id="PTHR46112">
    <property type="entry name" value="AMINOPEPTIDASE"/>
    <property type="match status" value="1"/>
</dbReference>
<evidence type="ECO:0000256" key="4">
    <source>
        <dbReference type="ARBA" id="ARBA00023049"/>
    </source>
</evidence>
<dbReference type="GO" id="GO:0046872">
    <property type="term" value="F:metal ion binding"/>
    <property type="evidence" value="ECO:0007669"/>
    <property type="project" value="UniProtKB-KW"/>
</dbReference>
<dbReference type="PANTHER" id="PTHR46112:SF2">
    <property type="entry name" value="XAA-PRO AMINOPEPTIDASE P-RELATED"/>
    <property type="match status" value="1"/>
</dbReference>
<dbReference type="AlphaFoldDB" id="A0A9D9HD96"/>
<gene>
    <name evidence="7" type="ORF">IAA96_02500</name>
</gene>
<dbReference type="InterPro" id="IPR001131">
    <property type="entry name" value="Peptidase_M24B_aminopep-P_CS"/>
</dbReference>
<name>A0A9D9HD96_9SPIR</name>
<evidence type="ECO:0000313" key="8">
    <source>
        <dbReference type="Proteomes" id="UP000823616"/>
    </source>
</evidence>
<dbReference type="GO" id="GO:0006508">
    <property type="term" value="P:proteolysis"/>
    <property type="evidence" value="ECO:0007669"/>
    <property type="project" value="UniProtKB-KW"/>
</dbReference>
<dbReference type="GO" id="GO:0004177">
    <property type="term" value="F:aminopeptidase activity"/>
    <property type="evidence" value="ECO:0007669"/>
    <property type="project" value="UniProtKB-KW"/>
</dbReference>
<evidence type="ECO:0000256" key="3">
    <source>
        <dbReference type="ARBA" id="ARBA00022801"/>
    </source>
</evidence>
<organism evidence="7 8">
    <name type="scientific">Candidatus Avitreponema avistercoris</name>
    <dbReference type="NCBI Taxonomy" id="2840705"/>
    <lineage>
        <taxon>Bacteria</taxon>
        <taxon>Pseudomonadati</taxon>
        <taxon>Spirochaetota</taxon>
        <taxon>Spirochaetia</taxon>
        <taxon>Spirochaetales</taxon>
        <taxon>Candidatus Avitreponema</taxon>
    </lineage>
</organism>
<dbReference type="InterPro" id="IPR036005">
    <property type="entry name" value="Creatinase/aminopeptidase-like"/>
</dbReference>
<dbReference type="Proteomes" id="UP000823616">
    <property type="component" value="Unassembled WGS sequence"/>
</dbReference>
<dbReference type="InterPro" id="IPR050659">
    <property type="entry name" value="Peptidase_M24B"/>
</dbReference>
<dbReference type="SUPFAM" id="SSF55920">
    <property type="entry name" value="Creatinase/aminopeptidase"/>
    <property type="match status" value="1"/>
</dbReference>
<evidence type="ECO:0000256" key="2">
    <source>
        <dbReference type="ARBA" id="ARBA00022723"/>
    </source>
</evidence>
<evidence type="ECO:0000259" key="6">
    <source>
        <dbReference type="Pfam" id="PF00557"/>
    </source>
</evidence>
<keyword evidence="1" id="KW-0645">Protease</keyword>
<dbReference type="EMBL" id="JADIMS010000041">
    <property type="protein sequence ID" value="MBO8449955.1"/>
    <property type="molecule type" value="Genomic_DNA"/>
</dbReference>
<proteinExistence type="inferred from homology"/>
<keyword evidence="7" id="KW-0031">Aminopeptidase</keyword>
<dbReference type="Pfam" id="PF00557">
    <property type="entry name" value="Peptidase_M24"/>
    <property type="match status" value="1"/>
</dbReference>